<name>A0A3N4M7B4_9PEZI</name>
<dbReference type="STRING" id="1051890.A0A3N4M7B4"/>
<reference evidence="2 3" key="1">
    <citation type="journal article" date="2018" name="Nat. Ecol. Evol.">
        <title>Pezizomycetes genomes reveal the molecular basis of ectomycorrhizal truffle lifestyle.</title>
        <authorList>
            <person name="Murat C."/>
            <person name="Payen T."/>
            <person name="Noel B."/>
            <person name="Kuo A."/>
            <person name="Morin E."/>
            <person name="Chen J."/>
            <person name="Kohler A."/>
            <person name="Krizsan K."/>
            <person name="Balestrini R."/>
            <person name="Da Silva C."/>
            <person name="Montanini B."/>
            <person name="Hainaut M."/>
            <person name="Levati E."/>
            <person name="Barry K.W."/>
            <person name="Belfiori B."/>
            <person name="Cichocki N."/>
            <person name="Clum A."/>
            <person name="Dockter R.B."/>
            <person name="Fauchery L."/>
            <person name="Guy J."/>
            <person name="Iotti M."/>
            <person name="Le Tacon F."/>
            <person name="Lindquist E.A."/>
            <person name="Lipzen A."/>
            <person name="Malagnac F."/>
            <person name="Mello A."/>
            <person name="Molinier V."/>
            <person name="Miyauchi S."/>
            <person name="Poulain J."/>
            <person name="Riccioni C."/>
            <person name="Rubini A."/>
            <person name="Sitrit Y."/>
            <person name="Splivallo R."/>
            <person name="Traeger S."/>
            <person name="Wang M."/>
            <person name="Zifcakova L."/>
            <person name="Wipf D."/>
            <person name="Zambonelli A."/>
            <person name="Paolocci F."/>
            <person name="Nowrousian M."/>
            <person name="Ottonello S."/>
            <person name="Baldrian P."/>
            <person name="Spatafora J.W."/>
            <person name="Henrissat B."/>
            <person name="Nagy L.G."/>
            <person name="Aury J.M."/>
            <person name="Wincker P."/>
            <person name="Grigoriev I.V."/>
            <person name="Bonfante P."/>
            <person name="Martin F.M."/>
        </authorList>
    </citation>
    <scope>NUCLEOTIDE SEQUENCE [LARGE SCALE GENOMIC DNA]</scope>
    <source>
        <strain evidence="2 3">ATCC MYA-4762</strain>
    </source>
</reference>
<dbReference type="OrthoDB" id="5411678at2759"/>
<dbReference type="AlphaFoldDB" id="A0A3N4M7B4"/>
<gene>
    <name evidence="2" type="ORF">L211DRAFT_833506</name>
</gene>
<protein>
    <submittedName>
        <fullName evidence="2">Uncharacterized protein</fullName>
    </submittedName>
</protein>
<evidence type="ECO:0000256" key="1">
    <source>
        <dbReference type="SAM" id="MobiDB-lite"/>
    </source>
</evidence>
<sequence length="77" mass="8776">MHRPIIFSNGPNMYYDDTSNPPPVIRDVQARRNTRIETPTSAHFPQQGSSGIAQNLQLLFAVISLLSISWWDFVTEM</sequence>
<keyword evidence="3" id="KW-1185">Reference proteome</keyword>
<organism evidence="2 3">
    <name type="scientific">Terfezia boudieri ATCC MYA-4762</name>
    <dbReference type="NCBI Taxonomy" id="1051890"/>
    <lineage>
        <taxon>Eukaryota</taxon>
        <taxon>Fungi</taxon>
        <taxon>Dikarya</taxon>
        <taxon>Ascomycota</taxon>
        <taxon>Pezizomycotina</taxon>
        <taxon>Pezizomycetes</taxon>
        <taxon>Pezizales</taxon>
        <taxon>Pezizaceae</taxon>
        <taxon>Terfezia</taxon>
    </lineage>
</organism>
<evidence type="ECO:0000313" key="3">
    <source>
        <dbReference type="Proteomes" id="UP000267821"/>
    </source>
</evidence>
<dbReference type="EMBL" id="ML121529">
    <property type="protein sequence ID" value="RPB28531.1"/>
    <property type="molecule type" value="Genomic_DNA"/>
</dbReference>
<accession>A0A3N4M7B4</accession>
<evidence type="ECO:0000313" key="2">
    <source>
        <dbReference type="EMBL" id="RPB28531.1"/>
    </source>
</evidence>
<dbReference type="InParanoid" id="A0A3N4M7B4"/>
<dbReference type="Proteomes" id="UP000267821">
    <property type="component" value="Unassembled WGS sequence"/>
</dbReference>
<feature type="region of interest" description="Disordered" evidence="1">
    <location>
        <begin position="1"/>
        <end position="21"/>
    </location>
</feature>
<proteinExistence type="predicted"/>